<dbReference type="AlphaFoldDB" id="A0A4U0H977"/>
<sequence>MNVMMKSIIKQVALIFVLTTLLFACKEDEYYTDGGRAEAVFDGTIMDYLDAKPREFDTIAQIVRLAGLEDKFTNEEFTFFAPRDEDIKQLIGSFTAGGLNAQLYALGLDTIKVLSDVDPVIWNFYLHRHIFNGKNKLADYPQVDYSLMNVYGGQYYQSQGDAVCNIGVVFNDAISSDGKSVLRYMGYRQLHMAYISDLSNPDVYGGVAITSSDIQPHNGVIHVLDYTQTEFGYRNVHIGADIIQSKR</sequence>
<comment type="caution">
    <text evidence="2">The sequence shown here is derived from an EMBL/GenBank/DDBJ whole genome shotgun (WGS) entry which is preliminary data.</text>
</comment>
<evidence type="ECO:0000259" key="1">
    <source>
        <dbReference type="PROSITE" id="PS50213"/>
    </source>
</evidence>
<organism evidence="2 3">
    <name type="scientific">Sphingobacterium alkalisoli</name>
    <dbReference type="NCBI Taxonomy" id="1874115"/>
    <lineage>
        <taxon>Bacteria</taxon>
        <taxon>Pseudomonadati</taxon>
        <taxon>Bacteroidota</taxon>
        <taxon>Sphingobacteriia</taxon>
        <taxon>Sphingobacteriales</taxon>
        <taxon>Sphingobacteriaceae</taxon>
        <taxon>Sphingobacterium</taxon>
    </lineage>
</organism>
<dbReference type="InterPro" id="IPR000782">
    <property type="entry name" value="FAS1_domain"/>
</dbReference>
<proteinExistence type="predicted"/>
<dbReference type="SUPFAM" id="SSF82153">
    <property type="entry name" value="FAS1 domain"/>
    <property type="match status" value="1"/>
</dbReference>
<reference evidence="2 3" key="1">
    <citation type="submission" date="2019-04" db="EMBL/GenBank/DDBJ databases">
        <title>Sphingobacterium olei sp. nov., isolated from oil-contaminated soil.</title>
        <authorList>
            <person name="Liu B."/>
        </authorList>
    </citation>
    <scope>NUCLEOTIDE SEQUENCE [LARGE SCALE GENOMIC DNA]</scope>
    <source>
        <strain evidence="2 3">Y3L14</strain>
    </source>
</reference>
<protein>
    <recommendedName>
        <fullName evidence="1">FAS1 domain-containing protein</fullName>
    </recommendedName>
</protein>
<gene>
    <name evidence="2" type="ORF">FAZ19_03520</name>
</gene>
<evidence type="ECO:0000313" key="3">
    <source>
        <dbReference type="Proteomes" id="UP000309872"/>
    </source>
</evidence>
<feature type="domain" description="FAS1" evidence="1">
    <location>
        <begin position="43"/>
        <end position="228"/>
    </location>
</feature>
<evidence type="ECO:0000313" key="2">
    <source>
        <dbReference type="EMBL" id="TJY68338.1"/>
    </source>
</evidence>
<dbReference type="InterPro" id="IPR036378">
    <property type="entry name" value="FAS1_dom_sf"/>
</dbReference>
<dbReference type="OrthoDB" id="1097608at2"/>
<keyword evidence="3" id="KW-1185">Reference proteome</keyword>
<dbReference type="EMBL" id="SUKA01000001">
    <property type="protein sequence ID" value="TJY68338.1"/>
    <property type="molecule type" value="Genomic_DNA"/>
</dbReference>
<dbReference type="PROSITE" id="PS51257">
    <property type="entry name" value="PROKAR_LIPOPROTEIN"/>
    <property type="match status" value="1"/>
</dbReference>
<dbReference type="Gene3D" id="2.30.180.10">
    <property type="entry name" value="FAS1 domain"/>
    <property type="match status" value="1"/>
</dbReference>
<dbReference type="PROSITE" id="PS50213">
    <property type="entry name" value="FAS1"/>
    <property type="match status" value="1"/>
</dbReference>
<dbReference type="Proteomes" id="UP000309872">
    <property type="component" value="Unassembled WGS sequence"/>
</dbReference>
<name>A0A4U0H977_9SPHI</name>
<accession>A0A4U0H977</accession>